<dbReference type="SUPFAM" id="SSF54211">
    <property type="entry name" value="Ribosomal protein S5 domain 2-like"/>
    <property type="match status" value="1"/>
</dbReference>
<dbReference type="InterPro" id="IPR004424">
    <property type="entry name" value="IspE"/>
</dbReference>
<gene>
    <name evidence="10" type="primary">ispE</name>
    <name evidence="13" type="ORF">BBC0122_006790</name>
</gene>
<name>A0A1U9MGE9_9HYPH</name>
<dbReference type="GO" id="GO:0050515">
    <property type="term" value="F:4-(cytidine 5'-diphospho)-2-C-methyl-D-erythritol kinase activity"/>
    <property type="evidence" value="ECO:0007669"/>
    <property type="project" value="UniProtKB-UniRule"/>
</dbReference>
<dbReference type="SUPFAM" id="SSF55060">
    <property type="entry name" value="GHMP Kinase, C-terminal domain"/>
    <property type="match status" value="1"/>
</dbReference>
<keyword evidence="6 10" id="KW-0418">Kinase</keyword>
<feature type="active site" evidence="10">
    <location>
        <position position="16"/>
    </location>
</feature>
<dbReference type="AlphaFoldDB" id="A0A1U9MGE9"/>
<dbReference type="OrthoDB" id="9809438at2"/>
<dbReference type="EMBL" id="CP015625">
    <property type="protein sequence ID" value="AQT46808.1"/>
    <property type="molecule type" value="Genomic_DNA"/>
</dbReference>
<comment type="pathway">
    <text evidence="10">Isoprenoid biosynthesis; isopentenyl diphosphate biosynthesis via DXP pathway; isopentenyl diphosphate from 1-deoxy-D-xylulose 5-phosphate: step 3/6.</text>
</comment>
<dbReference type="PIRSF" id="PIRSF010376">
    <property type="entry name" value="IspE"/>
    <property type="match status" value="1"/>
</dbReference>
<evidence type="ECO:0000256" key="9">
    <source>
        <dbReference type="ARBA" id="ARBA00032554"/>
    </source>
</evidence>
<evidence type="ECO:0000256" key="7">
    <source>
        <dbReference type="ARBA" id="ARBA00022840"/>
    </source>
</evidence>
<dbReference type="NCBIfam" id="TIGR00154">
    <property type="entry name" value="ispE"/>
    <property type="match status" value="1"/>
</dbReference>
<dbReference type="KEGG" id="bapi:BBC0122_006790"/>
<keyword evidence="7 10" id="KW-0067">ATP-binding</keyword>
<comment type="similarity">
    <text evidence="1 10">Belongs to the GHMP kinase family. IspE subfamily.</text>
</comment>
<dbReference type="Proteomes" id="UP000189632">
    <property type="component" value="Chromosome"/>
</dbReference>
<evidence type="ECO:0000259" key="12">
    <source>
        <dbReference type="Pfam" id="PF08544"/>
    </source>
</evidence>
<dbReference type="NCBIfam" id="NF011202">
    <property type="entry name" value="PRK14608.1"/>
    <property type="match status" value="1"/>
</dbReference>
<evidence type="ECO:0000256" key="6">
    <source>
        <dbReference type="ARBA" id="ARBA00022777"/>
    </source>
</evidence>
<evidence type="ECO:0000313" key="14">
    <source>
        <dbReference type="Proteomes" id="UP000189632"/>
    </source>
</evidence>
<dbReference type="Pfam" id="PF08544">
    <property type="entry name" value="GHMP_kinases_C"/>
    <property type="match status" value="1"/>
</dbReference>
<protein>
    <recommendedName>
        <fullName evidence="3 10">4-diphosphocytidyl-2-C-methyl-D-erythritol kinase</fullName>
        <shortName evidence="10">CMK</shortName>
        <ecNumber evidence="2 10">2.7.1.148</ecNumber>
    </recommendedName>
    <alternativeName>
        <fullName evidence="9 10">4-(cytidine-5'-diphospho)-2-C-methyl-D-erythritol kinase</fullName>
    </alternativeName>
</protein>
<evidence type="ECO:0000313" key="13">
    <source>
        <dbReference type="EMBL" id="AQT46808.1"/>
    </source>
</evidence>
<evidence type="ECO:0000256" key="1">
    <source>
        <dbReference type="ARBA" id="ARBA00009684"/>
    </source>
</evidence>
<evidence type="ECO:0000256" key="2">
    <source>
        <dbReference type="ARBA" id="ARBA00012052"/>
    </source>
</evidence>
<dbReference type="Gene3D" id="3.30.70.890">
    <property type="entry name" value="GHMP kinase, C-terminal domain"/>
    <property type="match status" value="1"/>
</dbReference>
<evidence type="ECO:0000256" key="10">
    <source>
        <dbReference type="HAMAP-Rule" id="MF_00061"/>
    </source>
</evidence>
<keyword evidence="8 10" id="KW-0414">Isoprene biosynthesis</keyword>
<organism evidence="13 14">
    <name type="scientific">Bartonella choladocola</name>
    <dbReference type="NCBI Taxonomy" id="2750995"/>
    <lineage>
        <taxon>Bacteria</taxon>
        <taxon>Pseudomonadati</taxon>
        <taxon>Pseudomonadota</taxon>
        <taxon>Alphaproteobacteria</taxon>
        <taxon>Hyphomicrobiales</taxon>
        <taxon>Bartonellaceae</taxon>
        <taxon>Bartonella</taxon>
    </lineage>
</organism>
<dbReference type="HAMAP" id="MF_00061">
    <property type="entry name" value="IspE"/>
    <property type="match status" value="1"/>
</dbReference>
<dbReference type="InterPro" id="IPR006204">
    <property type="entry name" value="GHMP_kinase_N_dom"/>
</dbReference>
<dbReference type="STRING" id="1686310.BBC0244_006930"/>
<dbReference type="PANTHER" id="PTHR43527">
    <property type="entry name" value="4-DIPHOSPHOCYTIDYL-2-C-METHYL-D-ERYTHRITOL KINASE, CHLOROPLASTIC"/>
    <property type="match status" value="1"/>
</dbReference>
<feature type="domain" description="GHMP kinase C-terminal" evidence="12">
    <location>
        <begin position="231"/>
        <end position="286"/>
    </location>
</feature>
<evidence type="ECO:0000256" key="8">
    <source>
        <dbReference type="ARBA" id="ARBA00023229"/>
    </source>
</evidence>
<feature type="active site" evidence="10">
    <location>
        <position position="148"/>
    </location>
</feature>
<evidence type="ECO:0000256" key="3">
    <source>
        <dbReference type="ARBA" id="ARBA00017473"/>
    </source>
</evidence>
<comment type="catalytic activity">
    <reaction evidence="10">
        <text>4-CDP-2-C-methyl-D-erythritol + ATP = 4-CDP-2-C-methyl-D-erythritol 2-phosphate + ADP + H(+)</text>
        <dbReference type="Rhea" id="RHEA:18437"/>
        <dbReference type="ChEBI" id="CHEBI:15378"/>
        <dbReference type="ChEBI" id="CHEBI:30616"/>
        <dbReference type="ChEBI" id="CHEBI:57823"/>
        <dbReference type="ChEBI" id="CHEBI:57919"/>
        <dbReference type="ChEBI" id="CHEBI:456216"/>
        <dbReference type="EC" id="2.7.1.148"/>
    </reaction>
</comment>
<comment type="function">
    <text evidence="10">Catalyzes the phosphorylation of the position 2 hydroxy group of 4-diphosphocytidyl-2C-methyl-D-erythritol.</text>
</comment>
<proteinExistence type="inferred from homology"/>
<dbReference type="Gene3D" id="3.30.230.10">
    <property type="match status" value="1"/>
</dbReference>
<dbReference type="RefSeq" id="WP_077991376.1">
    <property type="nucleotide sequence ID" value="NZ_CP015625.1"/>
</dbReference>
<dbReference type="InterPro" id="IPR014721">
    <property type="entry name" value="Ribsml_uS5_D2-typ_fold_subgr"/>
</dbReference>
<keyword evidence="5 10" id="KW-0547">Nucleotide-binding</keyword>
<dbReference type="PANTHER" id="PTHR43527:SF2">
    <property type="entry name" value="4-DIPHOSPHOCYTIDYL-2-C-METHYL-D-ERYTHRITOL KINASE, CHLOROPLASTIC"/>
    <property type="match status" value="1"/>
</dbReference>
<dbReference type="GO" id="GO:0019288">
    <property type="term" value="P:isopentenyl diphosphate biosynthetic process, methylerythritol 4-phosphate pathway"/>
    <property type="evidence" value="ECO:0007669"/>
    <property type="project" value="UniProtKB-UniRule"/>
</dbReference>
<dbReference type="InterPro" id="IPR020568">
    <property type="entry name" value="Ribosomal_Su5_D2-typ_SF"/>
</dbReference>
<dbReference type="EC" id="2.7.1.148" evidence="2 10"/>
<dbReference type="UniPathway" id="UPA00056">
    <property type="reaction ID" value="UER00094"/>
</dbReference>
<reference evidence="13 14" key="1">
    <citation type="submission" date="2016-11" db="EMBL/GenBank/DDBJ databases">
        <title>Comparative genomics of Bartonella apis.</title>
        <authorList>
            <person name="Engel P."/>
        </authorList>
    </citation>
    <scope>NUCLEOTIDE SEQUENCE [LARGE SCALE GENOMIC DNA]</scope>
    <source>
        <strain evidence="13 14">BBC0122</strain>
    </source>
</reference>
<keyword evidence="4 10" id="KW-0808">Transferase</keyword>
<feature type="domain" description="GHMP kinase N-terminal" evidence="11">
    <location>
        <begin position="77"/>
        <end position="153"/>
    </location>
</feature>
<feature type="binding site" evidence="10">
    <location>
        <begin position="106"/>
        <end position="116"/>
    </location>
    <ligand>
        <name>ATP</name>
        <dbReference type="ChEBI" id="CHEBI:30616"/>
    </ligand>
</feature>
<evidence type="ECO:0000256" key="4">
    <source>
        <dbReference type="ARBA" id="ARBA00022679"/>
    </source>
</evidence>
<accession>A0A1U9MGE9</accession>
<sequence length="303" mass="32424">MASGVAGRATVVTPIKINLALHVVGERNDGYHLLDSLVCFSFEGDVLHYEAAGTNSFSIIGPEAGVLSVDTNNQTHNLVVRARDILIRNFPSKSKSCRLSLEKNLPVASGIGGGSGDAAGVFALLKQQWQIEASDEKLLELGLTLGADVPMCLSAFLNRKSLRVSGIGEKLQPVDCCKIPMVLVNHGQSISTAEIFKLLGNRKSTALDIDVANLSNPASLVNELKKTHNDLYECARSLAPELDDVLGILDGNGALLSRMSGSGATCFGIYENIKRAKEAARKIKSQKPDWFVKAIETVGKIKP</sequence>
<dbReference type="InterPro" id="IPR036554">
    <property type="entry name" value="GHMP_kinase_C_sf"/>
</dbReference>
<dbReference type="GO" id="GO:0016114">
    <property type="term" value="P:terpenoid biosynthetic process"/>
    <property type="evidence" value="ECO:0007669"/>
    <property type="project" value="UniProtKB-UniRule"/>
</dbReference>
<evidence type="ECO:0000259" key="11">
    <source>
        <dbReference type="Pfam" id="PF00288"/>
    </source>
</evidence>
<dbReference type="GO" id="GO:0005524">
    <property type="term" value="F:ATP binding"/>
    <property type="evidence" value="ECO:0007669"/>
    <property type="project" value="UniProtKB-UniRule"/>
</dbReference>
<evidence type="ECO:0000256" key="5">
    <source>
        <dbReference type="ARBA" id="ARBA00022741"/>
    </source>
</evidence>
<keyword evidence="14" id="KW-1185">Reference proteome</keyword>
<dbReference type="Pfam" id="PF00288">
    <property type="entry name" value="GHMP_kinases_N"/>
    <property type="match status" value="1"/>
</dbReference>
<dbReference type="InterPro" id="IPR013750">
    <property type="entry name" value="GHMP_kinase_C_dom"/>
</dbReference>